<sequence>MSRARPAEPQIPAGYVGAHVVRMETGAQFVRLCLPRDAHGPLLPREEIARLRALLDAAEAQLDTLPDDSGRHVVPVEI</sequence>
<keyword evidence="2" id="KW-1185">Reference proteome</keyword>
<reference evidence="1 2" key="1">
    <citation type="submission" date="2018-04" db="EMBL/GenBank/DDBJ databases">
        <title>Genomic Encyclopedia of Archaeal and Bacterial Type Strains, Phase II (KMG-II): from individual species to whole genera.</title>
        <authorList>
            <person name="Goeker M."/>
        </authorList>
    </citation>
    <scope>NUCLEOTIDE SEQUENCE [LARGE SCALE GENOMIC DNA]</scope>
    <source>
        <strain evidence="1 2">DSM 23382</strain>
    </source>
</reference>
<accession>A0A2T5UQV7</accession>
<evidence type="ECO:0000313" key="1">
    <source>
        <dbReference type="EMBL" id="PTW53894.1"/>
    </source>
</evidence>
<gene>
    <name evidence="1" type="ORF">C8N35_11514</name>
</gene>
<proteinExistence type="predicted"/>
<dbReference type="EMBL" id="QAYG01000015">
    <property type="protein sequence ID" value="PTW53894.1"/>
    <property type="molecule type" value="Genomic_DNA"/>
</dbReference>
<protein>
    <submittedName>
        <fullName evidence="1">Uncharacterized protein</fullName>
    </submittedName>
</protein>
<dbReference type="OrthoDB" id="8468418at2"/>
<dbReference type="Proteomes" id="UP000244081">
    <property type="component" value="Unassembled WGS sequence"/>
</dbReference>
<dbReference type="RefSeq" id="WP_107992027.1">
    <property type="nucleotide sequence ID" value="NZ_QAYG01000015.1"/>
</dbReference>
<name>A0A2T5UQV7_9HYPH</name>
<comment type="caution">
    <text evidence="1">The sequence shown here is derived from an EMBL/GenBank/DDBJ whole genome shotgun (WGS) entry which is preliminary data.</text>
</comment>
<organism evidence="1 2">
    <name type="scientific">Breoghania corrubedonensis</name>
    <dbReference type="NCBI Taxonomy" id="665038"/>
    <lineage>
        <taxon>Bacteria</taxon>
        <taxon>Pseudomonadati</taxon>
        <taxon>Pseudomonadota</taxon>
        <taxon>Alphaproteobacteria</taxon>
        <taxon>Hyphomicrobiales</taxon>
        <taxon>Stappiaceae</taxon>
        <taxon>Breoghania</taxon>
    </lineage>
</organism>
<dbReference type="AlphaFoldDB" id="A0A2T5UQV7"/>
<evidence type="ECO:0000313" key="2">
    <source>
        <dbReference type="Proteomes" id="UP000244081"/>
    </source>
</evidence>